<keyword evidence="22" id="KW-1185">Reference proteome</keyword>
<dbReference type="GO" id="GO:0008955">
    <property type="term" value="F:peptidoglycan glycosyltransferase activity"/>
    <property type="evidence" value="ECO:0007669"/>
    <property type="project" value="UniProtKB-EC"/>
</dbReference>
<dbReference type="InterPro" id="IPR050396">
    <property type="entry name" value="Glycosyltr_51/Transpeptidase"/>
</dbReference>
<dbReference type="SUPFAM" id="SSF53955">
    <property type="entry name" value="Lysozyme-like"/>
    <property type="match status" value="1"/>
</dbReference>
<evidence type="ECO:0000256" key="4">
    <source>
        <dbReference type="ARBA" id="ARBA00007739"/>
    </source>
</evidence>
<dbReference type="KEGG" id="ada:A5CPEGH6_16220"/>
<dbReference type="OrthoDB" id="9766909at2"/>
<evidence type="ECO:0000256" key="13">
    <source>
        <dbReference type="ARBA" id="ARBA00023136"/>
    </source>
</evidence>
<dbReference type="GO" id="GO:0009252">
    <property type="term" value="P:peptidoglycan biosynthetic process"/>
    <property type="evidence" value="ECO:0007669"/>
    <property type="project" value="UniProtKB-KW"/>
</dbReference>
<keyword evidence="15" id="KW-0961">Cell wall biogenesis/degradation</keyword>
<dbReference type="EMBL" id="AP019736">
    <property type="protein sequence ID" value="BBL06984.1"/>
    <property type="molecule type" value="Genomic_DNA"/>
</dbReference>
<keyword evidence="7" id="KW-0645">Protease</keyword>
<dbReference type="Gene3D" id="1.10.3810.10">
    <property type="entry name" value="Biosynthetic peptidoglycan transglycosylase-like"/>
    <property type="match status" value="1"/>
</dbReference>
<dbReference type="GO" id="GO:0009002">
    <property type="term" value="F:serine-type D-Ala-D-Ala carboxypeptidase activity"/>
    <property type="evidence" value="ECO:0007669"/>
    <property type="project" value="UniProtKB-EC"/>
</dbReference>
<dbReference type="PANTHER" id="PTHR32282">
    <property type="entry name" value="BINDING PROTEIN TRANSPEPTIDASE, PUTATIVE-RELATED"/>
    <property type="match status" value="1"/>
</dbReference>
<keyword evidence="9" id="KW-0808">Transferase</keyword>
<evidence type="ECO:0000256" key="9">
    <source>
        <dbReference type="ARBA" id="ARBA00022679"/>
    </source>
</evidence>
<dbReference type="InterPro" id="IPR001264">
    <property type="entry name" value="Glyco_trans_51"/>
</dbReference>
<feature type="domain" description="Penicillin-binding protein transpeptidase" evidence="19">
    <location>
        <begin position="475"/>
        <end position="719"/>
    </location>
</feature>
<dbReference type="InterPro" id="IPR036950">
    <property type="entry name" value="PBP_transglycosylase"/>
</dbReference>
<dbReference type="RefSeq" id="WP_141428913.1">
    <property type="nucleotide sequence ID" value="NZ_AP019736.1"/>
</dbReference>
<evidence type="ECO:0000256" key="3">
    <source>
        <dbReference type="ARBA" id="ARBA00007090"/>
    </source>
</evidence>
<dbReference type="PANTHER" id="PTHR32282:SF11">
    <property type="entry name" value="PENICILLIN-BINDING PROTEIN 1B"/>
    <property type="match status" value="1"/>
</dbReference>
<evidence type="ECO:0000256" key="6">
    <source>
        <dbReference type="ARBA" id="ARBA00022645"/>
    </source>
</evidence>
<dbReference type="GO" id="GO:0008360">
    <property type="term" value="P:regulation of cell shape"/>
    <property type="evidence" value="ECO:0007669"/>
    <property type="project" value="UniProtKB-KW"/>
</dbReference>
<comment type="pathway">
    <text evidence="2">Cell wall biogenesis; peptidoglycan biosynthesis.</text>
</comment>
<reference evidence="22" key="1">
    <citation type="submission" date="2019-06" db="EMBL/GenBank/DDBJ databases">
        <title>Alistipes onderdonkii subsp. vulgaris subsp. nov., Alistipes dispar sp. nov. and Alistipes communis sp. nov., isolated from human faeces, and creation of Alistipes onderdonkii subsp. onderdonkii subsp. nov.</title>
        <authorList>
            <person name="Sakamoto M."/>
            <person name="Ikeyama N."/>
            <person name="Ogata Y."/>
            <person name="Suda W."/>
            <person name="Iino T."/>
            <person name="Hattori M."/>
            <person name="Ohkuma M."/>
        </authorList>
    </citation>
    <scope>NUCLEOTIDE SEQUENCE [LARGE SCALE GENOMIC DNA]</scope>
    <source>
        <strain evidence="22">5CPEGH6</strain>
    </source>
</reference>
<keyword evidence="8" id="KW-0328">Glycosyltransferase</keyword>
<evidence type="ECO:0000313" key="22">
    <source>
        <dbReference type="Proteomes" id="UP000319374"/>
    </source>
</evidence>
<protein>
    <submittedName>
        <fullName evidence="21">Penicillin-binding protein 1A</fullName>
    </submittedName>
</protein>
<dbReference type="GeneID" id="98673606"/>
<evidence type="ECO:0000256" key="16">
    <source>
        <dbReference type="ARBA" id="ARBA00034000"/>
    </source>
</evidence>
<name>A0A4Y1X2M8_9BACT</name>
<dbReference type="GO" id="GO:0005886">
    <property type="term" value="C:plasma membrane"/>
    <property type="evidence" value="ECO:0007669"/>
    <property type="project" value="UniProtKB-SubCell"/>
</dbReference>
<keyword evidence="14" id="KW-0511">Multifunctional enzyme</keyword>
<keyword evidence="6" id="KW-0121">Carboxypeptidase</keyword>
<comment type="catalytic activity">
    <reaction evidence="17">
        <text>[GlcNAc-(1-&gt;4)-Mur2Ac(oyl-L-Ala-gamma-D-Glu-L-Lys-D-Ala-D-Ala)](n)-di-trans,octa-cis-undecaprenyl diphosphate + beta-D-GlcNAc-(1-&gt;4)-Mur2Ac(oyl-L-Ala-gamma-D-Glu-L-Lys-D-Ala-D-Ala)-di-trans,octa-cis-undecaprenyl diphosphate = [GlcNAc-(1-&gt;4)-Mur2Ac(oyl-L-Ala-gamma-D-Glu-L-Lys-D-Ala-D-Ala)](n+1)-di-trans,octa-cis-undecaprenyl diphosphate + di-trans,octa-cis-undecaprenyl diphosphate + H(+)</text>
        <dbReference type="Rhea" id="RHEA:23708"/>
        <dbReference type="Rhea" id="RHEA-COMP:9602"/>
        <dbReference type="Rhea" id="RHEA-COMP:9603"/>
        <dbReference type="ChEBI" id="CHEBI:15378"/>
        <dbReference type="ChEBI" id="CHEBI:58405"/>
        <dbReference type="ChEBI" id="CHEBI:60033"/>
        <dbReference type="ChEBI" id="CHEBI:78435"/>
        <dbReference type="EC" id="2.4.99.28"/>
    </reaction>
</comment>
<dbReference type="GO" id="GO:0071555">
    <property type="term" value="P:cell wall organization"/>
    <property type="evidence" value="ECO:0007669"/>
    <property type="project" value="UniProtKB-KW"/>
</dbReference>
<keyword evidence="13" id="KW-0472">Membrane</keyword>
<evidence type="ECO:0000313" key="21">
    <source>
        <dbReference type="EMBL" id="BBL06984.1"/>
    </source>
</evidence>
<feature type="region of interest" description="Disordered" evidence="18">
    <location>
        <begin position="777"/>
        <end position="805"/>
    </location>
</feature>
<dbReference type="GO" id="GO:0006508">
    <property type="term" value="P:proteolysis"/>
    <property type="evidence" value="ECO:0007669"/>
    <property type="project" value="UniProtKB-KW"/>
</dbReference>
<evidence type="ECO:0000256" key="15">
    <source>
        <dbReference type="ARBA" id="ARBA00023316"/>
    </source>
</evidence>
<keyword evidence="11" id="KW-0133">Cell shape</keyword>
<comment type="similarity">
    <text evidence="4">In the N-terminal section; belongs to the glycosyltransferase 51 family.</text>
</comment>
<dbReference type="Gene3D" id="3.40.710.10">
    <property type="entry name" value="DD-peptidase/beta-lactamase superfamily"/>
    <property type="match status" value="2"/>
</dbReference>
<dbReference type="AlphaFoldDB" id="A0A4Y1X2M8"/>
<sequence length="805" mass="90340">MSQPKKRGVSPKTIKWIWCAAFAPFALVAVMLLLTALGTFGRIPSFEELENPRSNLATEVYSEDGKVIGTFFVQNRSYVQYADLFPSDSTLRIRLDGREVPPIVAALISTEDVRFRNHSGIDIPSLARVAVKTLLLQNTSQGGGSTITQQLAKNLFPRDTARNRGRIARTAKLVTSKFKEWITALKLEYNYTKEEIAAMYLNTVEYGSNAYGIKSAAHTFFNKEPDELNVQEAAVLVGVVNAPTRYSPLRNYDNAVARRNLVLSRMAKAGALTRKQCDSISALPIVLNFNPVSHNAGTATYFREMLRLVMNAERPRRNQFYTEWDYDEAVREYENNPIYGWCHKNRKADGKPYDIYRDGLKIYTTIDSRMQAYAEQAVQRQLEKVIQPGMDRQYRQTRSIFVDATREERERIMRQAVRYSDRYREMKSAGFSAKEIEASFDKPCRMKIFTYGGDRDTLMTPRDSILHHKGIMRAAMVSVDPRTGHVKAYVGGPNFRYFKYDMAKQGKRQIGSAIKPFVYTFAIDHLGLTPCTMVPNLPVTIETANGTAWSPKEAGKVVYDGVPHPLKWGLARSRNNYSAWIMKQAKQPAAVADFIHNMGIRSFIDPVPALCLGSSESNVFELASAFSTFANEGVHTDPIFVTRIEDRQGNLIASFIPQSQDAVSERTAYTMLTMLQGVVNSGTAGRLKWQFGFEDMEIGGKTGTSNKNRDAWFVCVAPKLVTSAWVGGEDQSVHRISGGEGSVMALPIVGEFMKSVYGDGRLGISREDKFARPTLMPRYDCDEQPEGADERASETGIAEDDAFFD</sequence>
<evidence type="ECO:0000256" key="5">
    <source>
        <dbReference type="ARBA" id="ARBA00022475"/>
    </source>
</evidence>
<keyword evidence="12" id="KW-0573">Peptidoglycan synthesis</keyword>
<organism evidence="21 22">
    <name type="scientific">Alistipes dispar</name>
    <dbReference type="NCBI Taxonomy" id="2585119"/>
    <lineage>
        <taxon>Bacteria</taxon>
        <taxon>Pseudomonadati</taxon>
        <taxon>Bacteroidota</taxon>
        <taxon>Bacteroidia</taxon>
        <taxon>Bacteroidales</taxon>
        <taxon>Rikenellaceae</taxon>
        <taxon>Alistipes</taxon>
    </lineage>
</organism>
<dbReference type="Pfam" id="PF00912">
    <property type="entry name" value="Transgly"/>
    <property type="match status" value="1"/>
</dbReference>
<comment type="subcellular location">
    <subcellularLocation>
        <location evidence="1">Cell membrane</location>
    </subcellularLocation>
</comment>
<dbReference type="InterPro" id="IPR012338">
    <property type="entry name" value="Beta-lactam/transpept-like"/>
</dbReference>
<keyword evidence="5" id="KW-1003">Cell membrane</keyword>
<evidence type="ECO:0000259" key="19">
    <source>
        <dbReference type="Pfam" id="PF00905"/>
    </source>
</evidence>
<dbReference type="GO" id="GO:0030288">
    <property type="term" value="C:outer membrane-bounded periplasmic space"/>
    <property type="evidence" value="ECO:0007669"/>
    <property type="project" value="TreeGrafter"/>
</dbReference>
<evidence type="ECO:0000256" key="14">
    <source>
        <dbReference type="ARBA" id="ARBA00023268"/>
    </source>
</evidence>
<gene>
    <name evidence="21" type="ORF">A5CPEGH6_16220</name>
</gene>
<evidence type="ECO:0000256" key="18">
    <source>
        <dbReference type="SAM" id="MobiDB-lite"/>
    </source>
</evidence>
<feature type="domain" description="Glycosyl transferase family 51" evidence="20">
    <location>
        <begin position="98"/>
        <end position="266"/>
    </location>
</feature>
<dbReference type="InterPro" id="IPR001460">
    <property type="entry name" value="PCN-bd_Tpept"/>
</dbReference>
<dbReference type="Proteomes" id="UP000319374">
    <property type="component" value="Chromosome"/>
</dbReference>
<comment type="similarity">
    <text evidence="3">In the C-terminal section; belongs to the transpeptidase family.</text>
</comment>
<evidence type="ECO:0000256" key="11">
    <source>
        <dbReference type="ARBA" id="ARBA00022960"/>
    </source>
</evidence>
<proteinExistence type="inferred from homology"/>
<evidence type="ECO:0000256" key="7">
    <source>
        <dbReference type="ARBA" id="ARBA00022670"/>
    </source>
</evidence>
<accession>A0A4Y1X2M8</accession>
<evidence type="ECO:0000256" key="8">
    <source>
        <dbReference type="ARBA" id="ARBA00022676"/>
    </source>
</evidence>
<evidence type="ECO:0000256" key="12">
    <source>
        <dbReference type="ARBA" id="ARBA00022984"/>
    </source>
</evidence>
<evidence type="ECO:0000256" key="2">
    <source>
        <dbReference type="ARBA" id="ARBA00004752"/>
    </source>
</evidence>
<dbReference type="InterPro" id="IPR023346">
    <property type="entry name" value="Lysozyme-like_dom_sf"/>
</dbReference>
<comment type="catalytic activity">
    <reaction evidence="16">
        <text>Preferential cleavage: (Ac)2-L-Lys-D-Ala-|-D-Ala. Also transpeptidation of peptidyl-alanyl moieties that are N-acyl substituents of D-alanine.</text>
        <dbReference type="EC" id="3.4.16.4"/>
    </reaction>
</comment>
<evidence type="ECO:0000256" key="10">
    <source>
        <dbReference type="ARBA" id="ARBA00022801"/>
    </source>
</evidence>
<evidence type="ECO:0000256" key="1">
    <source>
        <dbReference type="ARBA" id="ARBA00004236"/>
    </source>
</evidence>
<dbReference type="SUPFAM" id="SSF56601">
    <property type="entry name" value="beta-lactamase/transpeptidase-like"/>
    <property type="match status" value="1"/>
</dbReference>
<evidence type="ECO:0000256" key="17">
    <source>
        <dbReference type="ARBA" id="ARBA00049902"/>
    </source>
</evidence>
<dbReference type="Pfam" id="PF00905">
    <property type="entry name" value="Transpeptidase"/>
    <property type="match status" value="1"/>
</dbReference>
<evidence type="ECO:0000259" key="20">
    <source>
        <dbReference type="Pfam" id="PF00912"/>
    </source>
</evidence>
<keyword evidence="10" id="KW-0378">Hydrolase</keyword>
<dbReference type="GO" id="GO:0008658">
    <property type="term" value="F:penicillin binding"/>
    <property type="evidence" value="ECO:0007669"/>
    <property type="project" value="InterPro"/>
</dbReference>